<evidence type="ECO:0000256" key="2">
    <source>
        <dbReference type="SAM" id="Phobius"/>
    </source>
</evidence>
<feature type="non-terminal residue" evidence="3">
    <location>
        <position position="1"/>
    </location>
</feature>
<dbReference type="Proteomes" id="UP000784294">
    <property type="component" value="Unassembled WGS sequence"/>
</dbReference>
<keyword evidence="2" id="KW-1133">Transmembrane helix</keyword>
<evidence type="ECO:0000313" key="4">
    <source>
        <dbReference type="Proteomes" id="UP000784294"/>
    </source>
</evidence>
<keyword evidence="2" id="KW-0812">Transmembrane</keyword>
<feature type="transmembrane region" description="Helical" evidence="2">
    <location>
        <begin position="241"/>
        <end position="259"/>
    </location>
</feature>
<dbReference type="AlphaFoldDB" id="A0A448WP90"/>
<dbReference type="EMBL" id="CAAALY010029972">
    <property type="protein sequence ID" value="VEL16821.1"/>
    <property type="molecule type" value="Genomic_DNA"/>
</dbReference>
<proteinExistence type="predicted"/>
<gene>
    <name evidence="3" type="ORF">PXEA_LOCUS10261</name>
</gene>
<sequence length="270" mass="29591">AACRPISDTKISKPTSDRAIPRGALGHSSSAPEMPGFVDSYSDFGQRRSPPYRHFTAGTEAEAKLSIQPIQINLDQVSFNFLCTTFLFLGDVKENTVVFFQQFRNFFVCCMEEQAVVTVALEAALLSSFSTALAATSLQAPNISGKLPSQTGFHISSGSSAVLNEQAHSSTFSISNVQAPPHRIPMPSSPSHSLFNFTDSGQETRDGSEVGASLDSSREQHSFDSLEIDSITLEEDKNEAIFIRFFFVYFCIELNYWLVSLDSSNFPLGL</sequence>
<comment type="caution">
    <text evidence="3">The sequence shown here is derived from an EMBL/GenBank/DDBJ whole genome shotgun (WGS) entry which is preliminary data.</text>
</comment>
<feature type="region of interest" description="Disordered" evidence="1">
    <location>
        <begin position="1"/>
        <end position="34"/>
    </location>
</feature>
<feature type="region of interest" description="Disordered" evidence="1">
    <location>
        <begin position="195"/>
        <end position="218"/>
    </location>
</feature>
<reference evidence="3" key="1">
    <citation type="submission" date="2018-11" db="EMBL/GenBank/DDBJ databases">
        <authorList>
            <consortium name="Pathogen Informatics"/>
        </authorList>
    </citation>
    <scope>NUCLEOTIDE SEQUENCE</scope>
</reference>
<organism evidence="3 4">
    <name type="scientific">Protopolystoma xenopodis</name>
    <dbReference type="NCBI Taxonomy" id="117903"/>
    <lineage>
        <taxon>Eukaryota</taxon>
        <taxon>Metazoa</taxon>
        <taxon>Spiralia</taxon>
        <taxon>Lophotrochozoa</taxon>
        <taxon>Platyhelminthes</taxon>
        <taxon>Monogenea</taxon>
        <taxon>Polyopisthocotylea</taxon>
        <taxon>Polystomatidea</taxon>
        <taxon>Polystomatidae</taxon>
        <taxon>Protopolystoma</taxon>
    </lineage>
</organism>
<accession>A0A448WP90</accession>
<protein>
    <submittedName>
        <fullName evidence="3">Uncharacterized protein</fullName>
    </submittedName>
</protein>
<evidence type="ECO:0000256" key="1">
    <source>
        <dbReference type="SAM" id="MobiDB-lite"/>
    </source>
</evidence>
<evidence type="ECO:0000313" key="3">
    <source>
        <dbReference type="EMBL" id="VEL16821.1"/>
    </source>
</evidence>
<keyword evidence="2" id="KW-0472">Membrane</keyword>
<name>A0A448WP90_9PLAT</name>
<keyword evidence="4" id="KW-1185">Reference proteome</keyword>